<name>A0A0D0CS16_9AGAM</name>
<keyword evidence="2" id="KW-1185">Reference proteome</keyword>
<evidence type="ECO:0000313" key="1">
    <source>
        <dbReference type="EMBL" id="KIK73656.1"/>
    </source>
</evidence>
<protein>
    <submittedName>
        <fullName evidence="1">Uncharacterized protein</fullName>
    </submittedName>
</protein>
<dbReference type="Proteomes" id="UP000054538">
    <property type="component" value="Unassembled WGS sequence"/>
</dbReference>
<reference evidence="1 2" key="1">
    <citation type="submission" date="2014-04" db="EMBL/GenBank/DDBJ databases">
        <authorList>
            <consortium name="DOE Joint Genome Institute"/>
            <person name="Kuo A."/>
            <person name="Kohler A."/>
            <person name="Jargeat P."/>
            <person name="Nagy L.G."/>
            <person name="Floudas D."/>
            <person name="Copeland A."/>
            <person name="Barry K.W."/>
            <person name="Cichocki N."/>
            <person name="Veneault-Fourrey C."/>
            <person name="LaButti K."/>
            <person name="Lindquist E.A."/>
            <person name="Lipzen A."/>
            <person name="Lundell T."/>
            <person name="Morin E."/>
            <person name="Murat C."/>
            <person name="Sun H."/>
            <person name="Tunlid A."/>
            <person name="Henrissat B."/>
            <person name="Grigoriev I.V."/>
            <person name="Hibbett D.S."/>
            <person name="Martin F."/>
            <person name="Nordberg H.P."/>
            <person name="Cantor M.N."/>
            <person name="Hua S.X."/>
        </authorList>
    </citation>
    <scope>NUCLEOTIDE SEQUENCE [LARGE SCALE GENOMIC DNA]</scope>
    <source>
        <strain evidence="1 2">Ve08.2h10</strain>
    </source>
</reference>
<dbReference type="InParanoid" id="A0A0D0CS16"/>
<dbReference type="EMBL" id="KN829538">
    <property type="protein sequence ID" value="KIK73656.1"/>
    <property type="molecule type" value="Genomic_DNA"/>
</dbReference>
<reference evidence="2" key="2">
    <citation type="submission" date="2015-01" db="EMBL/GenBank/DDBJ databases">
        <title>Evolutionary Origins and Diversification of the Mycorrhizal Mutualists.</title>
        <authorList>
            <consortium name="DOE Joint Genome Institute"/>
            <consortium name="Mycorrhizal Genomics Consortium"/>
            <person name="Kohler A."/>
            <person name="Kuo A."/>
            <person name="Nagy L.G."/>
            <person name="Floudas D."/>
            <person name="Copeland A."/>
            <person name="Barry K.W."/>
            <person name="Cichocki N."/>
            <person name="Veneault-Fourrey C."/>
            <person name="LaButti K."/>
            <person name="Lindquist E.A."/>
            <person name="Lipzen A."/>
            <person name="Lundell T."/>
            <person name="Morin E."/>
            <person name="Murat C."/>
            <person name="Riley R."/>
            <person name="Ohm R."/>
            <person name="Sun H."/>
            <person name="Tunlid A."/>
            <person name="Henrissat B."/>
            <person name="Grigoriev I.V."/>
            <person name="Hibbett D.S."/>
            <person name="Martin F."/>
        </authorList>
    </citation>
    <scope>NUCLEOTIDE SEQUENCE [LARGE SCALE GENOMIC DNA]</scope>
    <source>
        <strain evidence="2">Ve08.2h10</strain>
    </source>
</reference>
<dbReference type="AlphaFoldDB" id="A0A0D0CS16"/>
<sequence>MGIHHVIFHGHRSNSINEGIETAPKLQTSKFKQHWSGQKFCDRLGEAFMEYLRDEFNPVLNADDEDDKVSGHKGGKAKMEKDSLGALVLPPYSSLKLPGQKDAI</sequence>
<organism evidence="1 2">
    <name type="scientific">Paxillus rubicundulus Ve08.2h10</name>
    <dbReference type="NCBI Taxonomy" id="930991"/>
    <lineage>
        <taxon>Eukaryota</taxon>
        <taxon>Fungi</taxon>
        <taxon>Dikarya</taxon>
        <taxon>Basidiomycota</taxon>
        <taxon>Agaricomycotina</taxon>
        <taxon>Agaricomycetes</taxon>
        <taxon>Agaricomycetidae</taxon>
        <taxon>Boletales</taxon>
        <taxon>Paxilineae</taxon>
        <taxon>Paxillaceae</taxon>
        <taxon>Paxillus</taxon>
    </lineage>
</organism>
<accession>A0A0D0CS16</accession>
<proteinExistence type="predicted"/>
<dbReference type="HOGENOM" id="CLU_2171846_0_0_1"/>
<gene>
    <name evidence="1" type="ORF">PAXRUDRAFT_177828</name>
</gene>
<evidence type="ECO:0000313" key="2">
    <source>
        <dbReference type="Proteomes" id="UP000054538"/>
    </source>
</evidence>